<dbReference type="InterPro" id="IPR051911">
    <property type="entry name" value="SDR_oxidoreductase"/>
</dbReference>
<keyword evidence="6" id="KW-1185">Reference proteome</keyword>
<dbReference type="Gene3D" id="3.40.50.720">
    <property type="entry name" value="NAD(P)-binding Rossmann-like Domain"/>
    <property type="match status" value="1"/>
</dbReference>
<gene>
    <name evidence="5" type="ORF">F0U60_34500</name>
</gene>
<organism evidence="5 6">
    <name type="scientific">Archangium minus</name>
    <dbReference type="NCBI Taxonomy" id="83450"/>
    <lineage>
        <taxon>Bacteria</taxon>
        <taxon>Pseudomonadati</taxon>
        <taxon>Myxococcota</taxon>
        <taxon>Myxococcia</taxon>
        <taxon>Myxococcales</taxon>
        <taxon>Cystobacterineae</taxon>
        <taxon>Archangiaceae</taxon>
        <taxon>Archangium</taxon>
    </lineage>
</organism>
<name>A0ABY9WZS8_9BACT</name>
<dbReference type="PANTHER" id="PTHR43976:SF16">
    <property type="entry name" value="SHORT-CHAIN DEHYDROGENASE_REDUCTASE FAMILY PROTEIN"/>
    <property type="match status" value="1"/>
</dbReference>
<dbReference type="CDD" id="cd05374">
    <property type="entry name" value="17beta-HSD-like_SDR_c"/>
    <property type="match status" value="1"/>
</dbReference>
<evidence type="ECO:0000256" key="2">
    <source>
        <dbReference type="ARBA" id="ARBA00023002"/>
    </source>
</evidence>
<dbReference type="SUPFAM" id="SSF51735">
    <property type="entry name" value="NAD(P)-binding Rossmann-fold domains"/>
    <property type="match status" value="1"/>
</dbReference>
<evidence type="ECO:0000256" key="1">
    <source>
        <dbReference type="ARBA" id="ARBA00006484"/>
    </source>
</evidence>
<comment type="similarity">
    <text evidence="1 3">Belongs to the short-chain dehydrogenases/reductases (SDR) family.</text>
</comment>
<protein>
    <submittedName>
        <fullName evidence="5">SDR family NAD(P)-dependent oxidoreductase</fullName>
    </submittedName>
</protein>
<dbReference type="PRINTS" id="PR00080">
    <property type="entry name" value="SDRFAMILY"/>
</dbReference>
<evidence type="ECO:0000259" key="4">
    <source>
        <dbReference type="SMART" id="SM00822"/>
    </source>
</evidence>
<dbReference type="PRINTS" id="PR00081">
    <property type="entry name" value="GDHRDH"/>
</dbReference>
<dbReference type="SMART" id="SM00822">
    <property type="entry name" value="PKS_KR"/>
    <property type="match status" value="1"/>
</dbReference>
<dbReference type="InterPro" id="IPR057326">
    <property type="entry name" value="KR_dom"/>
</dbReference>
<dbReference type="Proteomes" id="UP001611383">
    <property type="component" value="Chromosome"/>
</dbReference>
<sequence length="274" mass="29627">MARENTQDRVALVTGASSGFGRVTAATLMTRGFRVFGTSRRVVDHPQGIEMLELDVDSDDSVRDCIAELLGRAGRLDVLVNNAGRAMVGACEETSAEEARALFETNVFGVMRTVSAVLPTMRTQRRGTIVNIGSLSGFVGVPFHGVYAASKHALAGYTEALRFEVRPYGIGVCLVEPAAHRTGIQMARPHGPLPHYDSGRETVEAIIRKQIETGSSPQRVADVIAAAATSAAPRFRYRVGGKATFAAWARRLLPVATFETVVRREFRLPGRAET</sequence>
<dbReference type="RefSeq" id="WP_395806307.1">
    <property type="nucleotide sequence ID" value="NZ_CP043494.1"/>
</dbReference>
<evidence type="ECO:0000256" key="3">
    <source>
        <dbReference type="RuleBase" id="RU000363"/>
    </source>
</evidence>
<keyword evidence="2" id="KW-0560">Oxidoreductase</keyword>
<evidence type="ECO:0000313" key="5">
    <source>
        <dbReference type="EMBL" id="WNG48657.1"/>
    </source>
</evidence>
<feature type="domain" description="Ketoreductase" evidence="4">
    <location>
        <begin position="9"/>
        <end position="181"/>
    </location>
</feature>
<dbReference type="EMBL" id="CP043494">
    <property type="protein sequence ID" value="WNG48657.1"/>
    <property type="molecule type" value="Genomic_DNA"/>
</dbReference>
<dbReference type="InterPro" id="IPR002347">
    <property type="entry name" value="SDR_fam"/>
</dbReference>
<dbReference type="PANTHER" id="PTHR43976">
    <property type="entry name" value="SHORT CHAIN DEHYDROGENASE"/>
    <property type="match status" value="1"/>
</dbReference>
<evidence type="ECO:0000313" key="6">
    <source>
        <dbReference type="Proteomes" id="UP001611383"/>
    </source>
</evidence>
<accession>A0ABY9WZS8</accession>
<dbReference type="InterPro" id="IPR020904">
    <property type="entry name" value="Sc_DH/Rdtase_CS"/>
</dbReference>
<proteinExistence type="inferred from homology"/>
<dbReference type="PROSITE" id="PS00061">
    <property type="entry name" value="ADH_SHORT"/>
    <property type="match status" value="1"/>
</dbReference>
<reference evidence="5 6" key="1">
    <citation type="submission" date="2019-08" db="EMBL/GenBank/DDBJ databases">
        <title>Archangium and Cystobacter genomes.</title>
        <authorList>
            <person name="Chen I.-C.K."/>
            <person name="Wielgoss S."/>
        </authorList>
    </citation>
    <scope>NUCLEOTIDE SEQUENCE [LARGE SCALE GENOMIC DNA]</scope>
    <source>
        <strain evidence="5 6">Cbm 6</strain>
    </source>
</reference>
<dbReference type="Pfam" id="PF00106">
    <property type="entry name" value="adh_short"/>
    <property type="match status" value="1"/>
</dbReference>
<dbReference type="InterPro" id="IPR036291">
    <property type="entry name" value="NAD(P)-bd_dom_sf"/>
</dbReference>